<feature type="domain" description="Acyl-CoA oxidase/dehydrogenase middle" evidence="7">
    <location>
        <begin position="231"/>
        <end position="334"/>
    </location>
</feature>
<dbReference type="OrthoDB" id="10251155at2759"/>
<dbReference type="InterPro" id="IPR052904">
    <property type="entry name" value="Acyl-CoA_dehydrogenase-like"/>
</dbReference>
<dbReference type="SUPFAM" id="SSF56645">
    <property type="entry name" value="Acyl-CoA dehydrogenase NM domain-like"/>
    <property type="match status" value="1"/>
</dbReference>
<dbReference type="AlphaFoldDB" id="A0A9Q1HB61"/>
<dbReference type="PANTHER" id="PTHR42707">
    <property type="entry name" value="ACYL-COA DEHYDROGENASE"/>
    <property type="match status" value="1"/>
</dbReference>
<feature type="region of interest" description="Disordered" evidence="5">
    <location>
        <begin position="29"/>
        <end position="49"/>
    </location>
</feature>
<keyword evidence="2 4" id="KW-0285">Flavoprotein</keyword>
<dbReference type="GO" id="GO:0003995">
    <property type="term" value="F:acyl-CoA dehydrogenase activity"/>
    <property type="evidence" value="ECO:0007669"/>
    <property type="project" value="TreeGrafter"/>
</dbReference>
<evidence type="ECO:0000256" key="2">
    <source>
        <dbReference type="ARBA" id="ARBA00022630"/>
    </source>
</evidence>
<evidence type="ECO:0000256" key="3">
    <source>
        <dbReference type="ARBA" id="ARBA00022827"/>
    </source>
</evidence>
<proteinExistence type="inferred from homology"/>
<dbReference type="PANTHER" id="PTHR42707:SF2">
    <property type="entry name" value="ACD11 DEHYDROGENASE"/>
    <property type="match status" value="1"/>
</dbReference>
<keyword evidence="3 4" id="KW-0274">FAD</keyword>
<dbReference type="InterPro" id="IPR041504">
    <property type="entry name" value="AidB_N"/>
</dbReference>
<dbReference type="Gene3D" id="1.20.140.10">
    <property type="entry name" value="Butyryl-CoA Dehydrogenase, subunit A, domain 3"/>
    <property type="match status" value="1"/>
</dbReference>
<gene>
    <name evidence="10" type="ORF">HOLleu_09633</name>
</gene>
<feature type="compositionally biased region" description="Polar residues" evidence="5">
    <location>
        <begin position="29"/>
        <end position="38"/>
    </location>
</feature>
<evidence type="ECO:0000256" key="1">
    <source>
        <dbReference type="ARBA" id="ARBA00009347"/>
    </source>
</evidence>
<dbReference type="Pfam" id="PF00441">
    <property type="entry name" value="Acyl-CoA_dh_1"/>
    <property type="match status" value="1"/>
</dbReference>
<evidence type="ECO:0000259" key="6">
    <source>
        <dbReference type="Pfam" id="PF00441"/>
    </source>
</evidence>
<evidence type="ECO:0000259" key="9">
    <source>
        <dbReference type="Pfam" id="PF22217"/>
    </source>
</evidence>
<dbReference type="EMBL" id="JAIZAY010000004">
    <property type="protein sequence ID" value="KAJ8042777.1"/>
    <property type="molecule type" value="Genomic_DNA"/>
</dbReference>
<feature type="domain" description="Acyl-CoA dehydrogenase 11-like C-terminal" evidence="9">
    <location>
        <begin position="509"/>
        <end position="625"/>
    </location>
</feature>
<comment type="caution">
    <text evidence="10">The sequence shown here is derived from an EMBL/GenBank/DDBJ whole genome shotgun (WGS) entry which is preliminary data.</text>
</comment>
<organism evidence="10 11">
    <name type="scientific">Holothuria leucospilota</name>
    <name type="common">Black long sea cucumber</name>
    <name type="synonym">Mertensiothuria leucospilota</name>
    <dbReference type="NCBI Taxonomy" id="206669"/>
    <lineage>
        <taxon>Eukaryota</taxon>
        <taxon>Metazoa</taxon>
        <taxon>Echinodermata</taxon>
        <taxon>Eleutherozoa</taxon>
        <taxon>Echinozoa</taxon>
        <taxon>Holothuroidea</taxon>
        <taxon>Aspidochirotacea</taxon>
        <taxon>Aspidochirotida</taxon>
        <taxon>Holothuriidae</taxon>
        <taxon>Holothuria</taxon>
    </lineage>
</organism>
<evidence type="ECO:0000313" key="11">
    <source>
        <dbReference type="Proteomes" id="UP001152320"/>
    </source>
</evidence>
<sequence length="627" mass="69623">MWQFACKNFARTVTLRNVRTFPCRQKSSATKLSQSGSGPRTWEERNGLPPVPFRKAARGTFFQEKPILGNVYKEDYALKSFLERLLPQSVYHEISPELERFGARVGAEIDALGLECDKNLPHHQPFDAWGNRVDELITSNAWKKQKIIAAEEGIVAIPYENKHGPWSRVHQVAKHMLYTSSSGLYSCPLAMTDGALQFFRRSPTTSSNPVFTNAFSRLMSRDPDHFWTSGQWMTERRGGSDVADGTETLAIPQADGTFKLYGYKWFSSATDADMTLTLARIVDEEGSYIKGTKGVSMFYLETRRQDGSLNGIEIQKLKDKLGTKQVPTAELLLDGTDAILASDPGRGVPGITPMLTITRLHNALSSASAMRKILLLARDYSLKRTAFGKLISDHPLHMQTLAKMEIDTRGAQLFVLDAARLLGLEETNQASEEESLLMRIVTPLLKLYTAKMAIATVSEGLESFGGQGYIEDTGLPGMLRDAQVLSIWEGTTNILSLDVLRSVLKSQGQTLQVFFKAVSSRLEGASDCNLAAVKEATKRMQQASSDVQGLLKSALSENPEVMEMAARDLAYSLSRLYIGSLLVEHASWSEATQEDAMVAQRWCEQDLRPVVTNYKNGHIGQTRNSDE</sequence>
<dbReference type="InterPro" id="IPR036250">
    <property type="entry name" value="AcylCo_DH-like_C"/>
</dbReference>
<feature type="domain" description="Adaptive response protein AidB N-terminal" evidence="8">
    <location>
        <begin position="70"/>
        <end position="205"/>
    </location>
</feature>
<comment type="cofactor">
    <cofactor evidence="4">
        <name>FAD</name>
        <dbReference type="ChEBI" id="CHEBI:57692"/>
    </cofactor>
</comment>
<evidence type="ECO:0000256" key="5">
    <source>
        <dbReference type="SAM" id="MobiDB-lite"/>
    </source>
</evidence>
<dbReference type="InterPro" id="IPR053998">
    <property type="entry name" value="ACDH-11_C"/>
</dbReference>
<accession>A0A9Q1HB61</accession>
<dbReference type="InterPro" id="IPR009100">
    <property type="entry name" value="AcylCoA_DH/oxidase_NM_dom_sf"/>
</dbReference>
<dbReference type="Pfam" id="PF02770">
    <property type="entry name" value="Acyl-CoA_dh_M"/>
    <property type="match status" value="1"/>
</dbReference>
<comment type="similarity">
    <text evidence="1 4">Belongs to the acyl-CoA dehydrogenase family.</text>
</comment>
<evidence type="ECO:0000313" key="10">
    <source>
        <dbReference type="EMBL" id="KAJ8042777.1"/>
    </source>
</evidence>
<evidence type="ECO:0000259" key="8">
    <source>
        <dbReference type="Pfam" id="PF18158"/>
    </source>
</evidence>
<dbReference type="Proteomes" id="UP001152320">
    <property type="component" value="Chromosome 4"/>
</dbReference>
<feature type="domain" description="Acyl-CoA dehydrogenase/oxidase C-terminal" evidence="6">
    <location>
        <begin position="345"/>
        <end position="503"/>
    </location>
</feature>
<dbReference type="Gene3D" id="2.40.110.20">
    <property type="match status" value="1"/>
</dbReference>
<dbReference type="Pfam" id="PF18158">
    <property type="entry name" value="AidB_N"/>
    <property type="match status" value="1"/>
</dbReference>
<dbReference type="Gene3D" id="6.10.250.600">
    <property type="match status" value="1"/>
</dbReference>
<evidence type="ECO:0000259" key="7">
    <source>
        <dbReference type="Pfam" id="PF02770"/>
    </source>
</evidence>
<dbReference type="SUPFAM" id="SSF47203">
    <property type="entry name" value="Acyl-CoA dehydrogenase C-terminal domain-like"/>
    <property type="match status" value="1"/>
</dbReference>
<reference evidence="10" key="1">
    <citation type="submission" date="2021-10" db="EMBL/GenBank/DDBJ databases">
        <title>Tropical sea cucumber genome reveals ecological adaptation and Cuvierian tubules defense mechanism.</title>
        <authorList>
            <person name="Chen T."/>
        </authorList>
    </citation>
    <scope>NUCLEOTIDE SEQUENCE</scope>
    <source>
        <strain evidence="10">Nanhai2018</strain>
        <tissue evidence="10">Muscle</tissue>
    </source>
</reference>
<keyword evidence="11" id="KW-1185">Reference proteome</keyword>
<dbReference type="InterPro" id="IPR009075">
    <property type="entry name" value="AcylCo_DH/oxidase_C"/>
</dbReference>
<evidence type="ECO:0000256" key="4">
    <source>
        <dbReference type="RuleBase" id="RU362125"/>
    </source>
</evidence>
<dbReference type="Pfam" id="PF22217">
    <property type="entry name" value="ACDH-11_C"/>
    <property type="match status" value="1"/>
</dbReference>
<dbReference type="InterPro" id="IPR006091">
    <property type="entry name" value="Acyl-CoA_Oxase/DH_mid-dom"/>
</dbReference>
<keyword evidence="4" id="KW-0560">Oxidoreductase</keyword>
<name>A0A9Q1HB61_HOLLE</name>
<protein>
    <submittedName>
        <fullName evidence="10">Acyl-CoA dehydrogenase family member 11</fullName>
    </submittedName>
</protein>